<keyword evidence="5 10" id="KW-0812">Transmembrane</keyword>
<keyword evidence="3" id="KW-1003">Cell membrane</keyword>
<reference evidence="11" key="2">
    <citation type="journal article" date="2021" name="PeerJ">
        <title>Extensive microbial diversity within the chicken gut microbiome revealed by metagenomics and culture.</title>
        <authorList>
            <person name="Gilroy R."/>
            <person name="Ravi A."/>
            <person name="Getino M."/>
            <person name="Pursley I."/>
            <person name="Horton D.L."/>
            <person name="Alikhan N.F."/>
            <person name="Baker D."/>
            <person name="Gharbi K."/>
            <person name="Hall N."/>
            <person name="Watson M."/>
            <person name="Adriaenssens E.M."/>
            <person name="Foster-Nyarko E."/>
            <person name="Jarju S."/>
            <person name="Secka A."/>
            <person name="Antonio M."/>
            <person name="Oren A."/>
            <person name="Chaudhuri R.R."/>
            <person name="La Ragione R."/>
            <person name="Hildebrand F."/>
            <person name="Pallen M.J."/>
        </authorList>
    </citation>
    <scope>NUCLEOTIDE SEQUENCE</scope>
    <source>
        <strain evidence="11">ChiSxjej1B13-7958</strain>
    </source>
</reference>
<keyword evidence="2" id="KW-0813">Transport</keyword>
<name>A0A9D1DES2_9FIRM</name>
<dbReference type="Pfam" id="PF02386">
    <property type="entry name" value="TrkH"/>
    <property type="match status" value="1"/>
</dbReference>
<keyword evidence="6" id="KW-0630">Potassium</keyword>
<evidence type="ECO:0000256" key="4">
    <source>
        <dbReference type="ARBA" id="ARBA00022538"/>
    </source>
</evidence>
<evidence type="ECO:0000256" key="5">
    <source>
        <dbReference type="ARBA" id="ARBA00022692"/>
    </source>
</evidence>
<feature type="transmembrane region" description="Helical" evidence="10">
    <location>
        <begin position="159"/>
        <end position="184"/>
    </location>
</feature>
<feature type="transmembrane region" description="Helical" evidence="10">
    <location>
        <begin position="133"/>
        <end position="153"/>
    </location>
</feature>
<dbReference type="NCBIfam" id="TIGR00933">
    <property type="entry name" value="2a38"/>
    <property type="match status" value="1"/>
</dbReference>
<dbReference type="PANTHER" id="PTHR32024:SF1">
    <property type="entry name" value="KTR SYSTEM POTASSIUM UPTAKE PROTEIN B"/>
    <property type="match status" value="1"/>
</dbReference>
<evidence type="ECO:0000313" key="11">
    <source>
        <dbReference type="EMBL" id="HIR47655.1"/>
    </source>
</evidence>
<sequence length="460" mass="49086">MGFGSLLKKVKAIAPVRLIVSSFVLIILLGTILLMLPVSARNGRPTAIVDAFFTAVSATCVTGLVVFDTWTHWNEFGQAVILLLIQVGGLGVITITTGFTILVRRRLGLRDMQLAMENTSGNTVNIYHLVRTILAFTLSCEFAGALLLSIRFVPQFGPYGVWIAVFEAISAYCNAGFDILGFRWRDGSLIGYTGDPLVSCVIAALIITGGLGFIVITDVFNAKIKPCVQKKKPGHLSLHSTIVLLMTAILLVLGTVLFLIMEYSNTLDGLNFFEKLNASFFQSASMRTAGFASVNIGAEHDVTKILTIIFMYIGASPASTGGGIKTTTFVVLAATVISVIRGHEDTIILKRRIDKGVVYRSLAIVTVAVLIVVLSAGVILLTNNERIGAIDALFEAVSAFGTVGLTTGITQILSPVSKIFLCLTMFIGRVGPVSLGLAIAGKKGRNKAMAVRPEGKIIVG</sequence>
<feature type="transmembrane region" description="Helical" evidence="10">
    <location>
        <begin position="79"/>
        <end position="103"/>
    </location>
</feature>
<keyword evidence="9 10" id="KW-0472">Membrane</keyword>
<organism evidence="11 12">
    <name type="scientific">Candidatus Caccousia avicola</name>
    <dbReference type="NCBI Taxonomy" id="2840721"/>
    <lineage>
        <taxon>Bacteria</taxon>
        <taxon>Bacillati</taxon>
        <taxon>Bacillota</taxon>
        <taxon>Clostridia</taxon>
        <taxon>Eubacteriales</taxon>
        <taxon>Oscillospiraceae</taxon>
        <taxon>Oscillospiraceae incertae sedis</taxon>
        <taxon>Candidatus Caccousia</taxon>
    </lineage>
</organism>
<evidence type="ECO:0000313" key="12">
    <source>
        <dbReference type="Proteomes" id="UP000824242"/>
    </source>
</evidence>
<proteinExistence type="predicted"/>
<dbReference type="EMBL" id="DVGZ01000090">
    <property type="protein sequence ID" value="HIR47655.1"/>
    <property type="molecule type" value="Genomic_DNA"/>
</dbReference>
<dbReference type="GO" id="GO:0005886">
    <property type="term" value="C:plasma membrane"/>
    <property type="evidence" value="ECO:0007669"/>
    <property type="project" value="UniProtKB-SubCell"/>
</dbReference>
<evidence type="ECO:0000256" key="7">
    <source>
        <dbReference type="ARBA" id="ARBA00022989"/>
    </source>
</evidence>
<feature type="transmembrane region" description="Helical" evidence="10">
    <location>
        <begin position="12"/>
        <end position="36"/>
    </location>
</feature>
<accession>A0A9D1DES2</accession>
<keyword evidence="4" id="KW-0633">Potassium transport</keyword>
<feature type="transmembrane region" description="Helical" evidence="10">
    <location>
        <begin position="419"/>
        <end position="440"/>
    </location>
</feature>
<feature type="transmembrane region" description="Helical" evidence="10">
    <location>
        <begin position="48"/>
        <end position="67"/>
    </location>
</feature>
<comment type="caution">
    <text evidence="11">The sequence shown here is derived from an EMBL/GenBank/DDBJ whole genome shotgun (WGS) entry which is preliminary data.</text>
</comment>
<evidence type="ECO:0000256" key="9">
    <source>
        <dbReference type="ARBA" id="ARBA00023136"/>
    </source>
</evidence>
<keyword evidence="8" id="KW-0406">Ion transport</keyword>
<evidence type="ECO:0000256" key="6">
    <source>
        <dbReference type="ARBA" id="ARBA00022958"/>
    </source>
</evidence>
<evidence type="ECO:0000256" key="1">
    <source>
        <dbReference type="ARBA" id="ARBA00004651"/>
    </source>
</evidence>
<evidence type="ECO:0000256" key="3">
    <source>
        <dbReference type="ARBA" id="ARBA00022475"/>
    </source>
</evidence>
<dbReference type="PANTHER" id="PTHR32024">
    <property type="entry name" value="TRK SYSTEM POTASSIUM UPTAKE PROTEIN TRKG-RELATED"/>
    <property type="match status" value="1"/>
</dbReference>
<evidence type="ECO:0000256" key="8">
    <source>
        <dbReference type="ARBA" id="ARBA00023065"/>
    </source>
</evidence>
<comment type="subcellular location">
    <subcellularLocation>
        <location evidence="1">Cell membrane</location>
        <topology evidence="1">Multi-pass membrane protein</topology>
    </subcellularLocation>
</comment>
<feature type="transmembrane region" description="Helical" evidence="10">
    <location>
        <begin position="236"/>
        <end position="260"/>
    </location>
</feature>
<evidence type="ECO:0000256" key="2">
    <source>
        <dbReference type="ARBA" id="ARBA00022448"/>
    </source>
</evidence>
<dbReference type="AlphaFoldDB" id="A0A9D1DES2"/>
<protein>
    <submittedName>
        <fullName evidence="11">Cation transport protein</fullName>
    </submittedName>
</protein>
<reference evidence="11" key="1">
    <citation type="submission" date="2020-10" db="EMBL/GenBank/DDBJ databases">
        <authorList>
            <person name="Gilroy R."/>
        </authorList>
    </citation>
    <scope>NUCLEOTIDE SEQUENCE</scope>
    <source>
        <strain evidence="11">ChiSxjej1B13-7958</strain>
    </source>
</reference>
<dbReference type="InterPro" id="IPR004772">
    <property type="entry name" value="TrkH"/>
</dbReference>
<dbReference type="Proteomes" id="UP000824242">
    <property type="component" value="Unassembled WGS sequence"/>
</dbReference>
<dbReference type="GO" id="GO:0015379">
    <property type="term" value="F:potassium:chloride symporter activity"/>
    <property type="evidence" value="ECO:0007669"/>
    <property type="project" value="InterPro"/>
</dbReference>
<keyword evidence="7 10" id="KW-1133">Transmembrane helix</keyword>
<feature type="transmembrane region" description="Helical" evidence="10">
    <location>
        <begin position="196"/>
        <end position="216"/>
    </location>
</feature>
<gene>
    <name evidence="11" type="ORF">IAB89_08390</name>
</gene>
<feature type="transmembrane region" description="Helical" evidence="10">
    <location>
        <begin position="357"/>
        <end position="381"/>
    </location>
</feature>
<dbReference type="InterPro" id="IPR003445">
    <property type="entry name" value="Cat_transpt"/>
</dbReference>
<evidence type="ECO:0000256" key="10">
    <source>
        <dbReference type="SAM" id="Phobius"/>
    </source>
</evidence>